<dbReference type="InterPro" id="IPR010730">
    <property type="entry name" value="HET"/>
</dbReference>
<dbReference type="EMBL" id="ML978074">
    <property type="protein sequence ID" value="KAF2011202.1"/>
    <property type="molecule type" value="Genomic_DNA"/>
</dbReference>
<sequence length="786" mass="90221">MDLLQNPTTKLRDDEKLIIEELLSLSPTEHVNAISAGLAERQNLCSVCTAATDQISDFIFSFDRPLEERPKPDPLWPLEHNLNSLRAVFDGFRVLPPETVGVHADDKLPPDIVLHHREAKTILNSARHCALCQLIKVAIVMDTSRKRGFPYDSPKSRLQHVFGLLRGEEHGFMLHSALLELWHSKDPIFLHLSDINKFGQDSKDFNKFTLDSIRIVWQRPQEAHQDDRRNVVYTMLNTFLPTACNEDVKPYIAGRPPIRSSASLQSFDIIRTWMQQCKEGHSWCMKSIGRDILDPSEFFELPTRLIDTGQPGSTSEPRLIDTKGYPAGQWVALSHCWGEPKNHPLMTTTKNIQDHMKCISFSSLPKTFVDAIIVTRALGLRYLWIDSLCIIQDSEEDWLAESKDMGLIYEQAVLTIAATGAKDSTKGLFLPRDYGCLPILSVPVPLIRKQADGGRPCIIGKYNIAIEWRQEPFIQPMHPSFSPLAARGWATQEWILSRRTVHFLPDGMSWVCRTKQEDESGRMILGHRLSEPEWCTEWGRIISDHSLRSFTYIKDRLISLEGLARSIVKTKGYTRIDLKTLQIAPWVGNQDYWFGTWVNDMPEHLLWSPVFVDNKLVEFPTWSWASHSGPVWFRFLEFDKKREDFEFHTNCSIIGCDTDSGALSIRAKKYRIDTFLKRRMEESYTSYREVKTVDYRAANQPGYHIERAENEPHGWAVFDDGKELGGTETLYFLDLATATYYTEPQSVQWGLLLVESKNGIFERTGLATIWDRQWMEEATEAEVVIT</sequence>
<protein>
    <submittedName>
        <fullName evidence="2">HET-domain-containing protein</fullName>
    </submittedName>
</protein>
<evidence type="ECO:0000313" key="3">
    <source>
        <dbReference type="Proteomes" id="UP000799778"/>
    </source>
</evidence>
<dbReference type="Pfam" id="PF06985">
    <property type="entry name" value="HET"/>
    <property type="match status" value="1"/>
</dbReference>
<dbReference type="RefSeq" id="XP_033379541.1">
    <property type="nucleotide sequence ID" value="XM_033534125.1"/>
</dbReference>
<dbReference type="OrthoDB" id="5347061at2759"/>
<keyword evidence="3" id="KW-1185">Reference proteome</keyword>
<accession>A0A6A5XDV4</accession>
<evidence type="ECO:0000259" key="1">
    <source>
        <dbReference type="Pfam" id="PF06985"/>
    </source>
</evidence>
<dbReference type="AlphaFoldDB" id="A0A6A5XDV4"/>
<dbReference type="PANTHER" id="PTHR33112:SF10">
    <property type="entry name" value="TOL"/>
    <property type="match status" value="1"/>
</dbReference>
<feature type="domain" description="Heterokaryon incompatibility" evidence="1">
    <location>
        <begin position="330"/>
        <end position="493"/>
    </location>
</feature>
<dbReference type="Proteomes" id="UP000799778">
    <property type="component" value="Unassembled WGS sequence"/>
</dbReference>
<proteinExistence type="predicted"/>
<gene>
    <name evidence="2" type="ORF">BU24DRAFT_495429</name>
</gene>
<reference evidence="2" key="1">
    <citation type="journal article" date="2020" name="Stud. Mycol.">
        <title>101 Dothideomycetes genomes: a test case for predicting lifestyles and emergence of pathogens.</title>
        <authorList>
            <person name="Haridas S."/>
            <person name="Albert R."/>
            <person name="Binder M."/>
            <person name="Bloem J."/>
            <person name="Labutti K."/>
            <person name="Salamov A."/>
            <person name="Andreopoulos B."/>
            <person name="Baker S."/>
            <person name="Barry K."/>
            <person name="Bills G."/>
            <person name="Bluhm B."/>
            <person name="Cannon C."/>
            <person name="Castanera R."/>
            <person name="Culley D."/>
            <person name="Daum C."/>
            <person name="Ezra D."/>
            <person name="Gonzalez J."/>
            <person name="Henrissat B."/>
            <person name="Kuo A."/>
            <person name="Liang C."/>
            <person name="Lipzen A."/>
            <person name="Lutzoni F."/>
            <person name="Magnuson J."/>
            <person name="Mondo S."/>
            <person name="Nolan M."/>
            <person name="Ohm R."/>
            <person name="Pangilinan J."/>
            <person name="Park H.-J."/>
            <person name="Ramirez L."/>
            <person name="Alfaro M."/>
            <person name="Sun H."/>
            <person name="Tritt A."/>
            <person name="Yoshinaga Y."/>
            <person name="Zwiers L.-H."/>
            <person name="Turgeon B."/>
            <person name="Goodwin S."/>
            <person name="Spatafora J."/>
            <person name="Crous P."/>
            <person name="Grigoriev I."/>
        </authorList>
    </citation>
    <scope>NUCLEOTIDE SEQUENCE</scope>
    <source>
        <strain evidence="2">CBS 175.79</strain>
    </source>
</reference>
<organism evidence="2 3">
    <name type="scientific">Aaosphaeria arxii CBS 175.79</name>
    <dbReference type="NCBI Taxonomy" id="1450172"/>
    <lineage>
        <taxon>Eukaryota</taxon>
        <taxon>Fungi</taxon>
        <taxon>Dikarya</taxon>
        <taxon>Ascomycota</taxon>
        <taxon>Pezizomycotina</taxon>
        <taxon>Dothideomycetes</taxon>
        <taxon>Pleosporomycetidae</taxon>
        <taxon>Pleosporales</taxon>
        <taxon>Pleosporales incertae sedis</taxon>
        <taxon>Aaosphaeria</taxon>
    </lineage>
</organism>
<dbReference type="GeneID" id="54291522"/>
<dbReference type="PANTHER" id="PTHR33112">
    <property type="entry name" value="DOMAIN PROTEIN, PUTATIVE-RELATED"/>
    <property type="match status" value="1"/>
</dbReference>
<evidence type="ECO:0000313" key="2">
    <source>
        <dbReference type="EMBL" id="KAF2011202.1"/>
    </source>
</evidence>
<name>A0A6A5XDV4_9PLEO</name>